<evidence type="ECO:0000313" key="3">
    <source>
        <dbReference type="EMBL" id="TWF44384.1"/>
    </source>
</evidence>
<dbReference type="InterPro" id="IPR001296">
    <property type="entry name" value="Glyco_trans_1"/>
</dbReference>
<evidence type="ECO:0000259" key="2">
    <source>
        <dbReference type="Pfam" id="PF00534"/>
    </source>
</evidence>
<dbReference type="PANTHER" id="PTHR46401">
    <property type="entry name" value="GLYCOSYLTRANSFERASE WBBK-RELATED"/>
    <property type="match status" value="1"/>
</dbReference>
<organism evidence="3 4">
    <name type="scientific">Chitinophaga polysaccharea</name>
    <dbReference type="NCBI Taxonomy" id="1293035"/>
    <lineage>
        <taxon>Bacteria</taxon>
        <taxon>Pseudomonadati</taxon>
        <taxon>Bacteroidota</taxon>
        <taxon>Chitinophagia</taxon>
        <taxon>Chitinophagales</taxon>
        <taxon>Chitinophagaceae</taxon>
        <taxon>Chitinophaga</taxon>
    </lineage>
</organism>
<sequence>MQIAVNAACLRQDMPADTGRVAADIILAMCRQQPGHQFTFYFDGEMPQGLSLPANATTVILPRKGNKSWHYYWWLEWQLVKAMKSSRPDFYLGLDGTVPLRSKIPAGLLVRDLSFLKEAGLQPEVQQRSLKNNMRQYLAKARCVSVVSATTKEEVVRYAPGVMDRLVTLDIGLSDAYRPLEWEQREAVKKEFAGGAEYFLVTGSVHPRNNIMPVLKAFSALKKRQRSNIKLVLAGSITPAGADIAASLQSYKFRQDVVCIEAADEAMLARLTGAAYALVYPSRFEGLALPIYAAQRCEVPVIALDSTAAREAGGDTVLYADPASLDDLSEKMSLLYKDEQLRSRLLSKTPPVKLSASWEQAALQWWNALTR</sequence>
<feature type="domain" description="Glycosyl transferase family 1" evidence="2">
    <location>
        <begin position="188"/>
        <end position="345"/>
    </location>
</feature>
<dbReference type="Gene3D" id="3.40.50.2000">
    <property type="entry name" value="Glycogen Phosphorylase B"/>
    <property type="match status" value="1"/>
</dbReference>
<keyword evidence="1 3" id="KW-0808">Transferase</keyword>
<dbReference type="AlphaFoldDB" id="A0A561Q216"/>
<dbReference type="SUPFAM" id="SSF53756">
    <property type="entry name" value="UDP-Glycosyltransferase/glycogen phosphorylase"/>
    <property type="match status" value="1"/>
</dbReference>
<dbReference type="GO" id="GO:0016757">
    <property type="term" value="F:glycosyltransferase activity"/>
    <property type="evidence" value="ECO:0007669"/>
    <property type="project" value="InterPro"/>
</dbReference>
<reference evidence="3 4" key="1">
    <citation type="submission" date="2019-06" db="EMBL/GenBank/DDBJ databases">
        <title>Sorghum-associated microbial communities from plants grown in Nebraska, USA.</title>
        <authorList>
            <person name="Schachtman D."/>
        </authorList>
    </citation>
    <scope>NUCLEOTIDE SEQUENCE [LARGE SCALE GENOMIC DNA]</scope>
    <source>
        <strain evidence="3 4">1209</strain>
    </source>
</reference>
<protein>
    <submittedName>
        <fullName evidence="3">Glycosyltransferase involved in cell wall biosynthesis</fullName>
    </submittedName>
</protein>
<dbReference type="Pfam" id="PF00534">
    <property type="entry name" value="Glycos_transf_1"/>
    <property type="match status" value="1"/>
</dbReference>
<accession>A0A561Q216</accession>
<comment type="caution">
    <text evidence="3">The sequence shown here is derived from an EMBL/GenBank/DDBJ whole genome shotgun (WGS) entry which is preliminary data.</text>
</comment>
<keyword evidence="4" id="KW-1185">Reference proteome</keyword>
<dbReference type="Proteomes" id="UP000320811">
    <property type="component" value="Unassembled WGS sequence"/>
</dbReference>
<dbReference type="OrthoDB" id="9801609at2"/>
<dbReference type="RefSeq" id="WP_145661165.1">
    <property type="nucleotide sequence ID" value="NZ_VIWO01000001.1"/>
</dbReference>
<name>A0A561Q216_9BACT</name>
<proteinExistence type="predicted"/>
<evidence type="ECO:0000313" key="4">
    <source>
        <dbReference type="Proteomes" id="UP000320811"/>
    </source>
</evidence>
<gene>
    <name evidence="3" type="ORF">FHW36_101304</name>
</gene>
<dbReference type="EMBL" id="VIWO01000001">
    <property type="protein sequence ID" value="TWF44384.1"/>
    <property type="molecule type" value="Genomic_DNA"/>
</dbReference>
<dbReference type="PANTHER" id="PTHR46401:SF2">
    <property type="entry name" value="GLYCOSYLTRANSFERASE WBBK-RELATED"/>
    <property type="match status" value="1"/>
</dbReference>
<evidence type="ECO:0000256" key="1">
    <source>
        <dbReference type="ARBA" id="ARBA00022679"/>
    </source>
</evidence>